<evidence type="ECO:0000256" key="1">
    <source>
        <dbReference type="ARBA" id="ARBA00001968"/>
    </source>
</evidence>
<accession>A0A8S0ZNB6</accession>
<keyword evidence="7" id="KW-0539">Nucleus</keyword>
<evidence type="ECO:0000256" key="5">
    <source>
        <dbReference type="ARBA" id="ARBA00022723"/>
    </source>
</evidence>
<protein>
    <recommendedName>
        <fullName evidence="9">DDE Tnp4 domain-containing protein</fullName>
    </recommendedName>
</protein>
<evidence type="ECO:0000256" key="8">
    <source>
        <dbReference type="SAM" id="MobiDB-lite"/>
    </source>
</evidence>
<dbReference type="Proteomes" id="UP000494106">
    <property type="component" value="Unassembled WGS sequence"/>
</dbReference>
<evidence type="ECO:0000256" key="3">
    <source>
        <dbReference type="ARBA" id="ARBA00006958"/>
    </source>
</evidence>
<name>A0A8S0ZNB6_ARCPL</name>
<feature type="region of interest" description="Disordered" evidence="8">
    <location>
        <begin position="68"/>
        <end position="95"/>
    </location>
</feature>
<evidence type="ECO:0000259" key="9">
    <source>
        <dbReference type="Pfam" id="PF13359"/>
    </source>
</evidence>
<keyword evidence="5" id="KW-0479">Metal-binding</keyword>
<keyword evidence="4" id="KW-0540">Nuclease</keyword>
<reference evidence="10 11" key="1">
    <citation type="submission" date="2020-04" db="EMBL/GenBank/DDBJ databases">
        <authorList>
            <person name="Wallbank WR R."/>
            <person name="Pardo Diaz C."/>
            <person name="Kozak K."/>
            <person name="Martin S."/>
            <person name="Jiggins C."/>
            <person name="Moest M."/>
            <person name="Warren A I."/>
            <person name="Byers J.R.P. K."/>
            <person name="Montejo-Kovacevich G."/>
            <person name="Yen C E."/>
        </authorList>
    </citation>
    <scope>NUCLEOTIDE SEQUENCE [LARGE SCALE GENOMIC DNA]</scope>
</reference>
<evidence type="ECO:0000313" key="11">
    <source>
        <dbReference type="Proteomes" id="UP000494106"/>
    </source>
</evidence>
<dbReference type="GO" id="GO:0046872">
    <property type="term" value="F:metal ion binding"/>
    <property type="evidence" value="ECO:0007669"/>
    <property type="project" value="UniProtKB-KW"/>
</dbReference>
<dbReference type="GO" id="GO:0016787">
    <property type="term" value="F:hydrolase activity"/>
    <property type="evidence" value="ECO:0007669"/>
    <property type="project" value="UniProtKB-KW"/>
</dbReference>
<evidence type="ECO:0000256" key="7">
    <source>
        <dbReference type="ARBA" id="ARBA00023242"/>
    </source>
</evidence>
<dbReference type="EMBL" id="CADEBC010000483">
    <property type="protein sequence ID" value="CAB3234577.1"/>
    <property type="molecule type" value="Genomic_DNA"/>
</dbReference>
<dbReference type="InterPro" id="IPR027806">
    <property type="entry name" value="HARBI1_dom"/>
</dbReference>
<keyword evidence="6" id="KW-0378">Hydrolase</keyword>
<dbReference type="PANTHER" id="PTHR22930:SF85">
    <property type="entry name" value="GH03217P-RELATED"/>
    <property type="match status" value="1"/>
</dbReference>
<feature type="compositionally biased region" description="Acidic residues" evidence="8">
    <location>
        <begin position="84"/>
        <end position="95"/>
    </location>
</feature>
<gene>
    <name evidence="10" type="ORF">APLA_LOCUS5647</name>
</gene>
<dbReference type="InterPro" id="IPR045249">
    <property type="entry name" value="HARBI1-like"/>
</dbReference>
<evidence type="ECO:0000256" key="6">
    <source>
        <dbReference type="ARBA" id="ARBA00022801"/>
    </source>
</evidence>
<comment type="cofactor">
    <cofactor evidence="1">
        <name>a divalent metal cation</name>
        <dbReference type="ChEBI" id="CHEBI:60240"/>
    </cofactor>
</comment>
<dbReference type="OrthoDB" id="2668416at2759"/>
<comment type="caution">
    <text evidence="10">The sequence shown here is derived from an EMBL/GenBank/DDBJ whole genome shotgun (WGS) entry which is preliminary data.</text>
</comment>
<keyword evidence="11" id="KW-1185">Reference proteome</keyword>
<evidence type="ECO:0000256" key="2">
    <source>
        <dbReference type="ARBA" id="ARBA00004123"/>
    </source>
</evidence>
<organism evidence="10 11">
    <name type="scientific">Arctia plantaginis</name>
    <name type="common">Wood tiger moth</name>
    <name type="synonym">Phalaena plantaginis</name>
    <dbReference type="NCBI Taxonomy" id="874455"/>
    <lineage>
        <taxon>Eukaryota</taxon>
        <taxon>Metazoa</taxon>
        <taxon>Ecdysozoa</taxon>
        <taxon>Arthropoda</taxon>
        <taxon>Hexapoda</taxon>
        <taxon>Insecta</taxon>
        <taxon>Pterygota</taxon>
        <taxon>Neoptera</taxon>
        <taxon>Endopterygota</taxon>
        <taxon>Lepidoptera</taxon>
        <taxon>Glossata</taxon>
        <taxon>Ditrysia</taxon>
        <taxon>Noctuoidea</taxon>
        <taxon>Erebidae</taxon>
        <taxon>Arctiinae</taxon>
        <taxon>Arctia</taxon>
    </lineage>
</organism>
<dbReference type="AlphaFoldDB" id="A0A8S0ZNB6"/>
<sequence>MTVAAEKPFCFLRSFAQPDARNYQEEADLHVNLLINQSLTFSLLLYSSLKKNSPVATRIILVHSSSESESSGWSDVCSIKPESSEDEDERGDDDDDTLFFPLMQYLIRLRRKRVDDYLHIIDSWTDSKFKTKMRVSRKTAFRLIDELEKSGFIASHKFGLKPLEPKLCFYIFLSFIANTEPLTPIATRFDISISSTFRVIRRVVAWILTKLNDAIKWPQNLEEIQYICDAFHAKTGIANMVGVIDCTHIKIEKPKNARDYCNPKGYFSIILQTTIDANLRFTNIFCGEPGSSNSSRVLKKSPLYHTATQNKDSLFPHNTFLVGHSGYPSLPWLLPPFRENKRLTPQQREFNSLHITTRKLSDKAFSLLKGRFRRIKLFTVYRNIAFITDTIVAACVLHNYCLDENDHLEEHD</sequence>
<comment type="similarity">
    <text evidence="3">Belongs to the HARBI1 family.</text>
</comment>
<feature type="domain" description="DDE Tnp4" evidence="9">
    <location>
        <begin position="244"/>
        <end position="399"/>
    </location>
</feature>
<dbReference type="PANTHER" id="PTHR22930">
    <property type="match status" value="1"/>
</dbReference>
<evidence type="ECO:0000256" key="4">
    <source>
        <dbReference type="ARBA" id="ARBA00022722"/>
    </source>
</evidence>
<dbReference type="GO" id="GO:0004518">
    <property type="term" value="F:nuclease activity"/>
    <property type="evidence" value="ECO:0007669"/>
    <property type="project" value="UniProtKB-KW"/>
</dbReference>
<dbReference type="Pfam" id="PF13359">
    <property type="entry name" value="DDE_Tnp_4"/>
    <property type="match status" value="1"/>
</dbReference>
<comment type="subcellular location">
    <subcellularLocation>
        <location evidence="2">Nucleus</location>
    </subcellularLocation>
</comment>
<dbReference type="GO" id="GO:0005634">
    <property type="term" value="C:nucleus"/>
    <property type="evidence" value="ECO:0007669"/>
    <property type="project" value="UniProtKB-SubCell"/>
</dbReference>
<evidence type="ECO:0000313" key="10">
    <source>
        <dbReference type="EMBL" id="CAB3234577.1"/>
    </source>
</evidence>
<proteinExistence type="inferred from homology"/>